<accession>A0A1B4XUC9</accession>
<evidence type="ECO:0000256" key="3">
    <source>
        <dbReference type="ARBA" id="ARBA00006893"/>
    </source>
</evidence>
<dbReference type="EMBL" id="LC164375">
    <property type="protein sequence ID" value="BAV38406.1"/>
    <property type="molecule type" value="Genomic_DNA"/>
</dbReference>
<dbReference type="InterPro" id="IPR000662">
    <property type="entry name" value="Capsid_VP1_Polyomavir"/>
</dbReference>
<keyword evidence="5" id="KW-0167">Capsid protein</keyword>
<keyword evidence="14" id="KW-1015">Disulfide bond</keyword>
<dbReference type="GO" id="GO:0005198">
    <property type="term" value="F:structural molecule activity"/>
    <property type="evidence" value="ECO:0007669"/>
    <property type="project" value="InterPro"/>
</dbReference>
<organismHost>
    <name type="scientific">Homo sapiens</name>
    <name type="common">Human</name>
    <dbReference type="NCBI Taxonomy" id="9606"/>
</organismHost>
<keyword evidence="11" id="KW-0946">Virion</keyword>
<evidence type="ECO:0000256" key="1">
    <source>
        <dbReference type="ARBA" id="ARBA00004147"/>
    </source>
</evidence>
<sequence length="128" mass="13973">GTVTPALEAYEDGPNKKKRRVSRGSSQKAKGTRSSAKLLIKGGVEVLEVKTGLDAITEVECFLNPEMGDPDENLRGFSLKLSAENDFSSDSPERKMLPCYSTARIPLPNLNEDLTCGNLLMWEAVTVQ</sequence>
<evidence type="ECO:0000256" key="14">
    <source>
        <dbReference type="ARBA" id="ARBA00023157"/>
    </source>
</evidence>
<keyword evidence="9" id="KW-1161">Viral attachment to host cell</keyword>
<dbReference type="Gene3D" id="2.60.175.10">
    <property type="entry name" value="Capsid protein VP1,Polyomavirus"/>
    <property type="match status" value="1"/>
</dbReference>
<dbReference type="SUPFAM" id="SSF88648">
    <property type="entry name" value="Group I dsDNA viruses"/>
    <property type="match status" value="1"/>
</dbReference>
<reference evidence="18" key="1">
    <citation type="submission" date="2016-06" db="EMBL/GenBank/DDBJ databases">
        <title>Frequency of BK virus in kidney transplant and ESRD individual in Isfahan.</title>
        <authorList>
            <person name="Doorandish F."/>
            <person name="Bouzari M."/>
            <person name="Atyabi S.R."/>
        </authorList>
    </citation>
    <scope>NUCLEOTIDE SEQUENCE</scope>
    <source>
        <strain evidence="18">BKVIE3</strain>
    </source>
</reference>
<protein>
    <recommendedName>
        <fullName evidence="4">Major capsid protein VP1</fullName>
    </recommendedName>
    <alternativeName>
        <fullName evidence="16">Major structural protein VP1</fullName>
    </alternativeName>
</protein>
<gene>
    <name evidence="18" type="primary">VP1</name>
</gene>
<organism evidence="18">
    <name type="scientific">BK polyomavirus</name>
    <name type="common">BKPyV</name>
    <name type="synonym">Human polyomavirus 1</name>
    <dbReference type="NCBI Taxonomy" id="1891762"/>
    <lineage>
        <taxon>Viruses</taxon>
        <taxon>Monodnaviria</taxon>
        <taxon>Shotokuvirae</taxon>
        <taxon>Cossaviricota</taxon>
        <taxon>Papovaviricetes</taxon>
        <taxon>Sepolyvirales</taxon>
        <taxon>Polyomaviridae</taxon>
        <taxon>Betapolyomavirus</taxon>
    </lineage>
</organism>
<feature type="non-terminal residue" evidence="18">
    <location>
        <position position="128"/>
    </location>
</feature>
<feature type="region of interest" description="Disordered" evidence="17">
    <location>
        <begin position="1"/>
        <end position="34"/>
    </location>
</feature>
<dbReference type="InterPro" id="IPR036931">
    <property type="entry name" value="Polyomavir_VP1_sf"/>
</dbReference>
<dbReference type="Pfam" id="PF00718">
    <property type="entry name" value="Polyoma_coat"/>
    <property type="match status" value="1"/>
</dbReference>
<evidence type="ECO:0000256" key="9">
    <source>
        <dbReference type="ARBA" id="ARBA00022804"/>
    </source>
</evidence>
<keyword evidence="7" id="KW-0945">Host-virus interaction</keyword>
<keyword evidence="12" id="KW-1164">Virus endocytosis by host</keyword>
<dbReference type="GO" id="GO:0039620">
    <property type="term" value="C:T=7 icosahedral viral capsid"/>
    <property type="evidence" value="ECO:0007669"/>
    <property type="project" value="UniProtKB-KW"/>
</dbReference>
<evidence type="ECO:0000256" key="10">
    <source>
        <dbReference type="ARBA" id="ARBA00022828"/>
    </source>
</evidence>
<feature type="compositionally biased region" description="Polar residues" evidence="17">
    <location>
        <begin position="23"/>
        <end position="34"/>
    </location>
</feature>
<evidence type="ECO:0000256" key="5">
    <source>
        <dbReference type="ARBA" id="ARBA00022561"/>
    </source>
</evidence>
<evidence type="ECO:0000256" key="17">
    <source>
        <dbReference type="SAM" id="MobiDB-lite"/>
    </source>
</evidence>
<evidence type="ECO:0000313" key="18">
    <source>
        <dbReference type="EMBL" id="BAV38406.1"/>
    </source>
</evidence>
<dbReference type="GO" id="GO:0019062">
    <property type="term" value="P:virion attachment to host cell"/>
    <property type="evidence" value="ECO:0007669"/>
    <property type="project" value="UniProtKB-KW"/>
</dbReference>
<evidence type="ECO:0000256" key="8">
    <source>
        <dbReference type="ARBA" id="ARBA00022595"/>
    </source>
</evidence>
<keyword evidence="15" id="KW-1160">Virus entry into host cell</keyword>
<feature type="non-terminal residue" evidence="18">
    <location>
        <position position="1"/>
    </location>
</feature>
<dbReference type="GO" id="GO:0042025">
    <property type="term" value="C:host cell nucleus"/>
    <property type="evidence" value="ECO:0007669"/>
    <property type="project" value="UniProtKB-SubCell"/>
</dbReference>
<name>A0A1B4XUC9_POVBK</name>
<evidence type="ECO:0000256" key="11">
    <source>
        <dbReference type="ARBA" id="ARBA00022844"/>
    </source>
</evidence>
<keyword evidence="10" id="KW-1145">T=7 icosahedral capsid protein</keyword>
<proteinExistence type="inferred from homology"/>
<keyword evidence="6" id="KW-1048">Host nucleus</keyword>
<evidence type="ECO:0000256" key="2">
    <source>
        <dbReference type="ARBA" id="ARBA00004328"/>
    </source>
</evidence>
<evidence type="ECO:0000256" key="16">
    <source>
        <dbReference type="ARBA" id="ARBA00032469"/>
    </source>
</evidence>
<evidence type="ECO:0000256" key="12">
    <source>
        <dbReference type="ARBA" id="ARBA00022890"/>
    </source>
</evidence>
<keyword evidence="13" id="KW-0426">Late protein</keyword>
<evidence type="ECO:0000256" key="13">
    <source>
        <dbReference type="ARBA" id="ARBA00022921"/>
    </source>
</evidence>
<comment type="similarity">
    <text evidence="3">Belongs to the polyomaviruses coat protein VP1 family.</text>
</comment>
<comment type="subcellular location">
    <subcellularLocation>
        <location evidence="1">Host nucleus</location>
    </subcellularLocation>
    <subcellularLocation>
        <location evidence="2">Virion</location>
    </subcellularLocation>
</comment>
<dbReference type="InterPro" id="IPR011222">
    <property type="entry name" value="dsDNA_vir_gr_I_capsid"/>
</dbReference>
<evidence type="ECO:0000256" key="6">
    <source>
        <dbReference type="ARBA" id="ARBA00022562"/>
    </source>
</evidence>
<evidence type="ECO:0000256" key="7">
    <source>
        <dbReference type="ARBA" id="ARBA00022581"/>
    </source>
</evidence>
<dbReference type="GO" id="GO:0075509">
    <property type="term" value="P:endocytosis involved in viral entry into host cell"/>
    <property type="evidence" value="ECO:0007669"/>
    <property type="project" value="UniProtKB-KW"/>
</dbReference>
<keyword evidence="8" id="KW-1162">Viral penetration into host cytoplasm</keyword>
<evidence type="ECO:0000256" key="15">
    <source>
        <dbReference type="ARBA" id="ARBA00023296"/>
    </source>
</evidence>
<evidence type="ECO:0000256" key="4">
    <source>
        <dbReference type="ARBA" id="ARBA00016975"/>
    </source>
</evidence>